<keyword evidence="7" id="KW-1185">Reference proteome</keyword>
<protein>
    <submittedName>
        <fullName evidence="6">Amino acid adenylation domain-containing protein</fullName>
    </submittedName>
</protein>
<keyword evidence="3" id="KW-0597">Phosphoprotein</keyword>
<sequence length="2191" mass="232705">MTRSTVEDVWPLSPLQEGLLFHAAFDDQGPDVYTVQSALDIEGPVAADRLRASWEALLARHAALRACFRQVSGAQMVQVIARDVVLPWRTEDVSDLAEPETPAALERLAQSERAEPFDLAAPPLLRLLLIRVGEQRHRLVVTSHHILMDGWSAPILIGELSEIYAAGGDASGLGRTTSYGAYLKWLGRQDREAAEAAWQTELAGTDEPTLVAPAVPDRLPVFPENVSGDLPEDATRRVVELARANGLTVNTVVQGAWALVLARLAGRTDVVFGATVAGRPPELPGVESMVGLLINTLPVRVQLNGAQSVLDMFRALQERQSALMAHQHLGLPQIQKAAGPGAGFDTLLVYESFPQPPADSAPPDRESLSLRPAGFTREAAHYPLTLVVGPGERMHLKLEYRPDLFARGVVASALDALVGVLEQVVAEPAVTVGRVGAMAAAERGTAGAPPREVVPELIAGRVVSTPGAVAVEGERALSYGELWAESGRWSQYLAAVGVRRGDRVAVVMERSPDLVALLLGIWRAGAAYVPVDVGWPQERVAFVVADAAPVVVVCTSESRGAVPERTAARLLVLDDPQTRAALEACGADRPVVPVAAHDVAYVMYTSGSTGVPKGVAVPHGSVAALVGELDWGVGPADAVLMHAPHAFDASLFEVWVPLAAGGRVVIAEPGVVDAQQVREHVKAGVTALHLTAGSFRVLADESPDCFAGLREVLTGGDAVPAGAVARVRETCPDVAVRHLYGPTETTLCATWHVLEPGDGMGSVLPIGRPLPHRQVFVLDAFLKPLPPGVTGELYVAGAGLAHGYWNSPGPTADRFVACPYAPGERMYRTGDLVRWTEDGELLFVGRADAQVKIRGFRVELGEVEAALAAHPSVAQAVVIARDDGPGERRLVGYVVPEGADPIDPQLVRADVARTLPDYMVPAAVLALGALPVTRNGKVDRKALPAPDFAERVSGRKPQTAAEETLCRLFAEVLDLERVGPDDSFFDLGGDSGLAMRLAGRIREEFDAELGIRQFFGSPTPVGVARLLATKARPVLQPAGHRDEVPFTAGQFRTWLMSRLDDEAGCDRIPVALRLSGDLDQEALRAALGDVSARHEILRTTFDGARGGAMRQRVLDAAASRPEPAVVRTTEAELPGLLAGLLAGRTRHAFDLDSQTPWTQALLRLSDTEHVLLLVVHRIAADEASLDVLVRDLATAYGARREGRVPERAPLPLQFADYALWEQTLLRGEQEPESLVNDQLAYWQDALAGIEAEIELPADRPRPAVASHRAATVPLRLDAEAHGRLADLADLAEGDGTTPFMVVQAALVILLARLGAGTDVTIGTRIPRRDESGLETLVGPFAGALALRTDASGDPTFSELLGRVLAANQEAREHRDVPFERLVDALELPPSLARHPVFQVLLEVDDRVDEPWDPWELPGLRTTRMDLGAEATELDLSFSLTERYEPDGDLGGIDGQLRYAAELFDRSTAEALAQRFVRVLEQVTADPELRLSDVDVLLDADEAHRLVASGNDTEAAHPARTVVELLAEQAARTPDAVAVTDLHGTLTYELTYEALDAAAERLARQLVEHGAGPGSVVAVAQPTGKALVVALLGVLKSGAACWVAEDPARPLEGVDLGSCQILVCSDETVASVPDGAGIPVVVLDGLAPDETNRASAKAGSPHPALPGHPALVLAGAVMEHRTLTSHTTYRMHASPALGAAPLLDARAPFAALLTPLLAALCAGGSVRLGTPGQDLAAGESGTLVVTTPELLESASDALVVDVTGEPQAVDQVHAWQERHPSIPLVSGYGSPETGGAWLEHRTDSDAAEAWEPRTGGPVLNTRGLVLDERLRPVPPGVPGDLYVAGATLARGYAGGPGRTGERFVACPFGPAGERMFRTGERAKRTGAGLIAVQPEDQRRSRDTGTGRRLGRNRGDLGVLLPLRPEGTRPPLFCVHTGMGLSWTYAALLPHLPQDLPVYGVQARGIARAGQLPGSIEEMAADYADEIRTVQPVGPYQLLGWSVGGTIAQAVAARLEELGEEVSLLALLDAYPGSGAAPKSRFRGEEGQATDGYSVLQQGQQGEQGQLGQGADVAALYRSSGMSEQALSNLETVVRNMSGFAPDHTPRPTRGDLLLFVAAADGTAERPEPDATARWQPFIGGAIEAHEVPVGHYDMLKAEALTRIAPVVARKLGATTGKAKEKNPEQRTATEKD</sequence>
<dbReference type="PROSITE" id="PS50075">
    <property type="entry name" value="CARRIER"/>
    <property type="match status" value="1"/>
</dbReference>
<dbReference type="InterPro" id="IPR025110">
    <property type="entry name" value="AMP-bd_C"/>
</dbReference>
<evidence type="ECO:0000256" key="4">
    <source>
        <dbReference type="SAM" id="MobiDB-lite"/>
    </source>
</evidence>
<dbReference type="Pfam" id="PF13193">
    <property type="entry name" value="AMP-binding_C"/>
    <property type="match status" value="1"/>
</dbReference>
<dbReference type="InterPro" id="IPR001242">
    <property type="entry name" value="Condensation_dom"/>
</dbReference>
<dbReference type="InterPro" id="IPR001031">
    <property type="entry name" value="Thioesterase"/>
</dbReference>
<evidence type="ECO:0000313" key="6">
    <source>
        <dbReference type="EMBL" id="UQT60592.1"/>
    </source>
</evidence>
<dbReference type="InterPro" id="IPR036736">
    <property type="entry name" value="ACP-like_sf"/>
</dbReference>
<dbReference type="SUPFAM" id="SSF56801">
    <property type="entry name" value="Acetyl-CoA synthetase-like"/>
    <property type="match status" value="2"/>
</dbReference>
<dbReference type="SUPFAM" id="SSF47336">
    <property type="entry name" value="ACP-like"/>
    <property type="match status" value="1"/>
</dbReference>
<dbReference type="InterPro" id="IPR029058">
    <property type="entry name" value="AB_hydrolase_fold"/>
</dbReference>
<evidence type="ECO:0000313" key="7">
    <source>
        <dbReference type="Proteomes" id="UP000829992"/>
    </source>
</evidence>
<keyword evidence="2" id="KW-0596">Phosphopantetheine</keyword>
<dbReference type="NCBIfam" id="TIGR01733">
    <property type="entry name" value="AA-adenyl-dom"/>
    <property type="match status" value="1"/>
</dbReference>
<evidence type="ECO:0000259" key="5">
    <source>
        <dbReference type="PROSITE" id="PS50075"/>
    </source>
</evidence>
<gene>
    <name evidence="6" type="ORF">M4V62_39055</name>
</gene>
<comment type="cofactor">
    <cofactor evidence="1">
        <name>pantetheine 4'-phosphate</name>
        <dbReference type="ChEBI" id="CHEBI:47942"/>
    </cofactor>
</comment>
<evidence type="ECO:0000256" key="3">
    <source>
        <dbReference type="ARBA" id="ARBA00022553"/>
    </source>
</evidence>
<dbReference type="EMBL" id="CP097289">
    <property type="protein sequence ID" value="UQT60592.1"/>
    <property type="molecule type" value="Genomic_DNA"/>
</dbReference>
<dbReference type="Gene3D" id="2.30.38.10">
    <property type="entry name" value="Luciferase, Domain 3"/>
    <property type="match status" value="1"/>
</dbReference>
<feature type="region of interest" description="Disordered" evidence="4">
    <location>
        <begin position="1889"/>
        <end position="1913"/>
    </location>
</feature>
<proteinExistence type="predicted"/>
<dbReference type="SUPFAM" id="SSF52777">
    <property type="entry name" value="CoA-dependent acyltransferases"/>
    <property type="match status" value="4"/>
</dbReference>
<dbReference type="InterPro" id="IPR009081">
    <property type="entry name" value="PP-bd_ACP"/>
</dbReference>
<dbReference type="InterPro" id="IPR020802">
    <property type="entry name" value="TesA-like"/>
</dbReference>
<dbReference type="RefSeq" id="WP_249591925.1">
    <property type="nucleotide sequence ID" value="NZ_BAAAQL010000018.1"/>
</dbReference>
<dbReference type="InterPro" id="IPR000873">
    <property type="entry name" value="AMP-dep_synth/lig_dom"/>
</dbReference>
<dbReference type="PROSITE" id="PS00455">
    <property type="entry name" value="AMP_BINDING"/>
    <property type="match status" value="1"/>
</dbReference>
<name>A0ABY4Q4F1_9ACTN</name>
<dbReference type="Pfam" id="PF00975">
    <property type="entry name" value="Thioesterase"/>
    <property type="match status" value="1"/>
</dbReference>
<feature type="compositionally biased region" description="Basic and acidic residues" evidence="4">
    <location>
        <begin position="1894"/>
        <end position="1904"/>
    </location>
</feature>
<dbReference type="Pfam" id="PF00668">
    <property type="entry name" value="Condensation"/>
    <property type="match status" value="2"/>
</dbReference>
<dbReference type="Gene3D" id="1.10.1200.10">
    <property type="entry name" value="ACP-like"/>
    <property type="match status" value="1"/>
</dbReference>
<reference evidence="6 7" key="1">
    <citation type="submission" date="2022-05" db="EMBL/GenBank/DDBJ databases">
        <authorList>
            <person name="Zhou X."/>
            <person name="Li K."/>
            <person name="Man Y."/>
        </authorList>
    </citation>
    <scope>NUCLEOTIDE SEQUENCE [LARGE SCALE GENOMIC DNA]</scope>
    <source>
        <strain evidence="6 7">MS405</strain>
    </source>
</reference>
<feature type="region of interest" description="Disordered" evidence="4">
    <location>
        <begin position="2170"/>
        <end position="2191"/>
    </location>
</feature>
<feature type="compositionally biased region" description="Basic and acidic residues" evidence="4">
    <location>
        <begin position="2176"/>
        <end position="2191"/>
    </location>
</feature>
<dbReference type="SMART" id="SM00824">
    <property type="entry name" value="PKS_TE"/>
    <property type="match status" value="1"/>
</dbReference>
<dbReference type="InterPro" id="IPR020806">
    <property type="entry name" value="PKS_PP-bd"/>
</dbReference>
<evidence type="ECO:0000256" key="2">
    <source>
        <dbReference type="ARBA" id="ARBA00022450"/>
    </source>
</evidence>
<dbReference type="InterPro" id="IPR023213">
    <property type="entry name" value="CAT-like_dom_sf"/>
</dbReference>
<dbReference type="Gene3D" id="3.40.50.12780">
    <property type="entry name" value="N-terminal domain of ligase-like"/>
    <property type="match status" value="1"/>
</dbReference>
<feature type="domain" description="Carrier" evidence="5">
    <location>
        <begin position="956"/>
        <end position="1031"/>
    </location>
</feature>
<dbReference type="Gene3D" id="3.30.300.30">
    <property type="match status" value="1"/>
</dbReference>
<accession>A0ABY4Q4F1</accession>
<dbReference type="InterPro" id="IPR020845">
    <property type="entry name" value="AMP-binding_CS"/>
</dbReference>
<dbReference type="Gene3D" id="3.30.559.10">
    <property type="entry name" value="Chloramphenicol acetyltransferase-like domain"/>
    <property type="match status" value="2"/>
</dbReference>
<dbReference type="Gene3D" id="3.30.559.30">
    <property type="entry name" value="Nonribosomal peptide synthetase, condensation domain"/>
    <property type="match status" value="2"/>
</dbReference>
<dbReference type="PANTHER" id="PTHR45527:SF1">
    <property type="entry name" value="FATTY ACID SYNTHASE"/>
    <property type="match status" value="1"/>
</dbReference>
<dbReference type="InterPro" id="IPR042099">
    <property type="entry name" value="ANL_N_sf"/>
</dbReference>
<evidence type="ECO:0000256" key="1">
    <source>
        <dbReference type="ARBA" id="ARBA00001957"/>
    </source>
</evidence>
<organism evidence="6 7">
    <name type="scientific">Streptomyces durmitorensis</name>
    <dbReference type="NCBI Taxonomy" id="319947"/>
    <lineage>
        <taxon>Bacteria</taxon>
        <taxon>Bacillati</taxon>
        <taxon>Actinomycetota</taxon>
        <taxon>Actinomycetes</taxon>
        <taxon>Kitasatosporales</taxon>
        <taxon>Streptomycetaceae</taxon>
        <taxon>Streptomyces</taxon>
    </lineage>
</organism>
<dbReference type="CDD" id="cd19543">
    <property type="entry name" value="DCL_NRPS"/>
    <property type="match status" value="1"/>
</dbReference>
<dbReference type="CDD" id="cd12117">
    <property type="entry name" value="A_NRPS_Srf_like"/>
    <property type="match status" value="1"/>
</dbReference>
<dbReference type="SUPFAM" id="SSF53474">
    <property type="entry name" value="alpha/beta-Hydrolases"/>
    <property type="match status" value="1"/>
</dbReference>
<dbReference type="Gene3D" id="3.40.50.980">
    <property type="match status" value="2"/>
</dbReference>
<dbReference type="Pfam" id="PF00550">
    <property type="entry name" value="PP-binding"/>
    <property type="match status" value="1"/>
</dbReference>
<dbReference type="Gene3D" id="3.40.50.1820">
    <property type="entry name" value="alpha/beta hydrolase"/>
    <property type="match status" value="1"/>
</dbReference>
<dbReference type="InterPro" id="IPR045851">
    <property type="entry name" value="AMP-bd_C_sf"/>
</dbReference>
<dbReference type="Proteomes" id="UP000829992">
    <property type="component" value="Chromosome"/>
</dbReference>
<dbReference type="PANTHER" id="PTHR45527">
    <property type="entry name" value="NONRIBOSOMAL PEPTIDE SYNTHETASE"/>
    <property type="match status" value="1"/>
</dbReference>
<dbReference type="InterPro" id="IPR010071">
    <property type="entry name" value="AA_adenyl_dom"/>
</dbReference>
<dbReference type="SMART" id="SM00823">
    <property type="entry name" value="PKS_PP"/>
    <property type="match status" value="1"/>
</dbReference>
<dbReference type="Pfam" id="PF00501">
    <property type="entry name" value="AMP-binding"/>
    <property type="match status" value="2"/>
</dbReference>